<dbReference type="EC" id="2.5.1.19" evidence="9"/>
<evidence type="ECO:0000256" key="7">
    <source>
        <dbReference type="ARBA" id="ARBA00023141"/>
    </source>
</evidence>
<dbReference type="InterPro" id="IPR006264">
    <property type="entry name" value="EPSP_synthase"/>
</dbReference>
<dbReference type="PANTHER" id="PTHR21090:SF5">
    <property type="entry name" value="PENTAFUNCTIONAL AROM POLYPEPTIDE"/>
    <property type="match status" value="1"/>
</dbReference>
<dbReference type="AlphaFoldDB" id="A0A9D1FWT6"/>
<evidence type="ECO:0000313" key="12">
    <source>
        <dbReference type="Proteomes" id="UP000824139"/>
    </source>
</evidence>
<gene>
    <name evidence="9 11" type="primary">aroA</name>
    <name evidence="11" type="ORF">IAD41_07410</name>
</gene>
<accession>A0A9D1FWT6</accession>
<dbReference type="GO" id="GO:0003866">
    <property type="term" value="F:3-phosphoshikimate 1-carboxyvinyltransferase activity"/>
    <property type="evidence" value="ECO:0007669"/>
    <property type="project" value="UniProtKB-UniRule"/>
</dbReference>
<dbReference type="FunFam" id="3.65.10.10:FF:000006">
    <property type="entry name" value="3-phosphoshikimate 1-carboxyvinyltransferase"/>
    <property type="match status" value="1"/>
</dbReference>
<evidence type="ECO:0000256" key="9">
    <source>
        <dbReference type="HAMAP-Rule" id="MF_00210"/>
    </source>
</evidence>
<dbReference type="GO" id="GO:0009073">
    <property type="term" value="P:aromatic amino acid family biosynthetic process"/>
    <property type="evidence" value="ECO:0007669"/>
    <property type="project" value="UniProtKB-KW"/>
</dbReference>
<feature type="binding site" evidence="9">
    <location>
        <position position="22"/>
    </location>
    <ligand>
        <name>phosphoenolpyruvate</name>
        <dbReference type="ChEBI" id="CHEBI:58702"/>
    </ligand>
</feature>
<comment type="caution">
    <text evidence="9">Lacks conserved residue(s) required for the propagation of feature annotation.</text>
</comment>
<evidence type="ECO:0000313" key="11">
    <source>
        <dbReference type="EMBL" id="HIS83415.1"/>
    </source>
</evidence>
<feature type="binding site" evidence="9">
    <location>
        <position position="22"/>
    </location>
    <ligand>
        <name>3-phosphoshikimate</name>
        <dbReference type="ChEBI" id="CHEBI:145989"/>
    </ligand>
</feature>
<dbReference type="HAMAP" id="MF_00210">
    <property type="entry name" value="EPSP_synth"/>
    <property type="match status" value="1"/>
</dbReference>
<feature type="binding site" evidence="9">
    <location>
        <position position="342"/>
    </location>
    <ligand>
        <name>phosphoenolpyruvate</name>
        <dbReference type="ChEBI" id="CHEBI:58702"/>
    </ligand>
</feature>
<dbReference type="SUPFAM" id="SSF55205">
    <property type="entry name" value="EPT/RTPC-like"/>
    <property type="match status" value="1"/>
</dbReference>
<comment type="catalytic activity">
    <reaction evidence="8">
        <text>3-phosphoshikimate + phosphoenolpyruvate = 5-O-(1-carboxyvinyl)-3-phosphoshikimate + phosphate</text>
        <dbReference type="Rhea" id="RHEA:21256"/>
        <dbReference type="ChEBI" id="CHEBI:43474"/>
        <dbReference type="ChEBI" id="CHEBI:57701"/>
        <dbReference type="ChEBI" id="CHEBI:58702"/>
        <dbReference type="ChEBI" id="CHEBI:145989"/>
        <dbReference type="EC" id="2.5.1.19"/>
    </reaction>
    <physiologicalReaction direction="left-to-right" evidence="8">
        <dbReference type="Rhea" id="RHEA:21257"/>
    </physiologicalReaction>
</comment>
<keyword evidence="6 9" id="KW-0808">Transferase</keyword>
<comment type="pathway">
    <text evidence="2 9">Metabolic intermediate biosynthesis; chorismate biosynthesis; chorismate from D-erythrose 4-phosphate and phosphoenolpyruvate: step 6/7.</text>
</comment>
<comment type="function">
    <text evidence="1 9">Catalyzes the transfer of the enolpyruvyl moiety of phosphoenolpyruvate (PEP) to the 5-hydroxyl of shikimate-3-phosphate (S3P) to produce enolpyruvyl shikimate-3-phosphate and inorganic phosphate.</text>
</comment>
<feature type="binding site" evidence="9">
    <location>
        <position position="166"/>
    </location>
    <ligand>
        <name>phosphoenolpyruvate</name>
        <dbReference type="ChEBI" id="CHEBI:58702"/>
    </ligand>
</feature>
<evidence type="ECO:0000256" key="8">
    <source>
        <dbReference type="ARBA" id="ARBA00044633"/>
    </source>
</evidence>
<feature type="binding site" evidence="9">
    <location>
        <position position="27"/>
    </location>
    <ligand>
        <name>3-phosphoshikimate</name>
        <dbReference type="ChEBI" id="CHEBI:145989"/>
    </ligand>
</feature>
<dbReference type="GO" id="GO:0005737">
    <property type="term" value="C:cytoplasm"/>
    <property type="evidence" value="ECO:0007669"/>
    <property type="project" value="UniProtKB-SubCell"/>
</dbReference>
<feature type="binding site" evidence="9">
    <location>
        <position position="93"/>
    </location>
    <ligand>
        <name>phosphoenolpyruvate</name>
        <dbReference type="ChEBI" id="CHEBI:58702"/>
    </ligand>
</feature>
<dbReference type="InterPro" id="IPR036968">
    <property type="entry name" value="Enolpyruvate_Tfrase_sf"/>
</dbReference>
<dbReference type="EMBL" id="DVJO01000161">
    <property type="protein sequence ID" value="HIS83415.1"/>
    <property type="molecule type" value="Genomic_DNA"/>
</dbReference>
<dbReference type="Proteomes" id="UP000824139">
    <property type="component" value="Unassembled WGS sequence"/>
</dbReference>
<feature type="binding site" evidence="9">
    <location>
        <position position="338"/>
    </location>
    <ligand>
        <name>3-phosphoshikimate</name>
        <dbReference type="ChEBI" id="CHEBI:145989"/>
    </ligand>
</feature>
<dbReference type="InterPro" id="IPR013792">
    <property type="entry name" value="RNA3'P_cycl/enolpyr_Trfase_a/b"/>
</dbReference>
<feature type="binding site" evidence="9">
    <location>
        <position position="311"/>
    </location>
    <ligand>
        <name>3-phosphoshikimate</name>
        <dbReference type="ChEBI" id="CHEBI:145989"/>
    </ligand>
</feature>
<dbReference type="InterPro" id="IPR023193">
    <property type="entry name" value="EPSP_synthase_CS"/>
</dbReference>
<organism evidence="11 12">
    <name type="scientific">Candidatus Scatenecus faecavium</name>
    <dbReference type="NCBI Taxonomy" id="2840915"/>
    <lineage>
        <taxon>Bacteria</taxon>
        <taxon>Candidatus Scatenecus</taxon>
    </lineage>
</organism>
<feature type="binding site" evidence="9">
    <location>
        <position position="121"/>
    </location>
    <ligand>
        <name>phosphoenolpyruvate</name>
        <dbReference type="ChEBI" id="CHEBI:58702"/>
    </ligand>
</feature>
<evidence type="ECO:0000259" key="10">
    <source>
        <dbReference type="Pfam" id="PF00275"/>
    </source>
</evidence>
<evidence type="ECO:0000256" key="6">
    <source>
        <dbReference type="ARBA" id="ARBA00022679"/>
    </source>
</evidence>
<keyword evidence="7 9" id="KW-0057">Aromatic amino acid biosynthesis</keyword>
<dbReference type="Gene3D" id="3.65.10.10">
    <property type="entry name" value="Enolpyruvate transferase domain"/>
    <property type="match status" value="2"/>
</dbReference>
<dbReference type="PROSITE" id="PS00104">
    <property type="entry name" value="EPSP_SYNTHASE_1"/>
    <property type="match status" value="1"/>
</dbReference>
<evidence type="ECO:0000256" key="5">
    <source>
        <dbReference type="ARBA" id="ARBA00022605"/>
    </source>
</evidence>
<dbReference type="PROSITE" id="PS00885">
    <property type="entry name" value="EPSP_SYNTHASE_2"/>
    <property type="match status" value="1"/>
</dbReference>
<dbReference type="GO" id="GO:0009423">
    <property type="term" value="P:chorismate biosynthetic process"/>
    <property type="evidence" value="ECO:0007669"/>
    <property type="project" value="UniProtKB-UniRule"/>
</dbReference>
<keyword evidence="4 9" id="KW-0963">Cytoplasm</keyword>
<dbReference type="GO" id="GO:0008652">
    <property type="term" value="P:amino acid biosynthetic process"/>
    <property type="evidence" value="ECO:0007669"/>
    <property type="project" value="UniProtKB-KW"/>
</dbReference>
<feature type="binding site" evidence="9">
    <location>
        <position position="385"/>
    </location>
    <ligand>
        <name>phosphoenolpyruvate</name>
        <dbReference type="ChEBI" id="CHEBI:58702"/>
    </ligand>
</feature>
<comment type="subunit">
    <text evidence="9">Monomer.</text>
</comment>
<dbReference type="InterPro" id="IPR001986">
    <property type="entry name" value="Enolpyruvate_Tfrase_dom"/>
</dbReference>
<dbReference type="Pfam" id="PF00275">
    <property type="entry name" value="EPSP_synthase"/>
    <property type="match status" value="1"/>
</dbReference>
<comment type="caution">
    <text evidence="11">The sequence shown here is derived from an EMBL/GenBank/DDBJ whole genome shotgun (WGS) entry which is preliminary data.</text>
</comment>
<proteinExistence type="inferred from homology"/>
<reference evidence="11" key="1">
    <citation type="submission" date="2020-10" db="EMBL/GenBank/DDBJ databases">
        <authorList>
            <person name="Gilroy R."/>
        </authorList>
    </citation>
    <scope>NUCLEOTIDE SEQUENCE</scope>
    <source>
        <strain evidence="11">CHK152-2994</strain>
    </source>
</reference>
<comment type="similarity">
    <text evidence="3 9">Belongs to the EPSP synthase family.</text>
</comment>
<evidence type="ECO:0000256" key="2">
    <source>
        <dbReference type="ARBA" id="ARBA00004811"/>
    </source>
</evidence>
<keyword evidence="5 9" id="KW-0028">Amino-acid biosynthesis</keyword>
<dbReference type="PIRSF" id="PIRSF000505">
    <property type="entry name" value="EPSPS"/>
    <property type="match status" value="1"/>
</dbReference>
<reference evidence="11" key="2">
    <citation type="journal article" date="2021" name="PeerJ">
        <title>Extensive microbial diversity within the chicken gut microbiome revealed by metagenomics and culture.</title>
        <authorList>
            <person name="Gilroy R."/>
            <person name="Ravi A."/>
            <person name="Getino M."/>
            <person name="Pursley I."/>
            <person name="Horton D.L."/>
            <person name="Alikhan N.F."/>
            <person name="Baker D."/>
            <person name="Gharbi K."/>
            <person name="Hall N."/>
            <person name="Watson M."/>
            <person name="Adriaenssens E.M."/>
            <person name="Foster-Nyarko E."/>
            <person name="Jarju S."/>
            <person name="Secka A."/>
            <person name="Antonio M."/>
            <person name="Oren A."/>
            <person name="Chaudhuri R.R."/>
            <person name="La Ragione R."/>
            <person name="Hildebrand F."/>
            <person name="Pallen M.J."/>
        </authorList>
    </citation>
    <scope>NUCLEOTIDE SEQUENCE</scope>
    <source>
        <strain evidence="11">CHK152-2994</strain>
    </source>
</reference>
<dbReference type="NCBIfam" id="TIGR01356">
    <property type="entry name" value="aroA"/>
    <property type="match status" value="1"/>
</dbReference>
<feature type="binding site" evidence="9">
    <location>
        <position position="23"/>
    </location>
    <ligand>
        <name>3-phosphoshikimate</name>
        <dbReference type="ChEBI" id="CHEBI:145989"/>
    </ligand>
</feature>
<name>A0A9D1FWT6_9BACT</name>
<sequence length="425" mass="45620">MLKKVSKLNKGLKGYVTIPADKSISHRAVMFASLANGKSVIKNFSNGADPLSSLSVFSTLGVKHEFINKNTLVINSNGNLNAPSDVLNCGNSGTTMRLVSGILAGQNFKSVLCGDESLSKRPMKRIITPLQMMGAQISSVDGHAPLEIFGQTLHGIDYVSPIASAQVKSCVLLAGLKAGGVTTFSEPYLSRNHTELLLKYMGAEINSVGTCVKISKSELQPKHIEICGDISSAAFFIAAGLIVPDSDIILKDVGLNSTRTGILDVAKSMGGDVEILDKDTVSGEVKGDIRIRYSKLKGCIIEKDIIPRLIDELPIIAVMASLAEGQTIVKDAQDLRNKESDRIAAVVSELRKLGAEINETSDGFVIYGKKSLKGGTQVKSYHDHRLAMSLYVAGLVCDETVAIDDFEWVSISFPNFEFLLSNLIA</sequence>
<dbReference type="PANTHER" id="PTHR21090">
    <property type="entry name" value="AROM/DEHYDROQUINATE SYNTHASE"/>
    <property type="match status" value="1"/>
</dbReference>
<feature type="active site" description="Proton acceptor" evidence="9">
    <location>
        <position position="311"/>
    </location>
</feature>
<evidence type="ECO:0000256" key="1">
    <source>
        <dbReference type="ARBA" id="ARBA00002174"/>
    </source>
</evidence>
<dbReference type="FunFam" id="3.65.10.10:FF:000005">
    <property type="entry name" value="3-phosphoshikimate 1-carboxyvinyltransferase"/>
    <property type="match status" value="1"/>
</dbReference>
<evidence type="ECO:0000256" key="4">
    <source>
        <dbReference type="ARBA" id="ARBA00022490"/>
    </source>
</evidence>
<protein>
    <recommendedName>
        <fullName evidence="9">3-phosphoshikimate 1-carboxyvinyltransferase</fullName>
        <ecNumber evidence="9">2.5.1.19</ecNumber>
    </recommendedName>
    <alternativeName>
        <fullName evidence="9">5-enolpyruvylshikimate-3-phosphate synthase</fullName>
        <shortName evidence="9">EPSP synthase</shortName>
        <shortName evidence="9">EPSPS</shortName>
    </alternativeName>
</protein>
<feature type="binding site" evidence="9">
    <location>
        <position position="166"/>
    </location>
    <ligand>
        <name>3-phosphoshikimate</name>
        <dbReference type="ChEBI" id="CHEBI:145989"/>
    </ligand>
</feature>
<feature type="binding site" evidence="9">
    <location>
        <position position="164"/>
    </location>
    <ligand>
        <name>3-phosphoshikimate</name>
        <dbReference type="ChEBI" id="CHEBI:145989"/>
    </ligand>
</feature>
<evidence type="ECO:0000256" key="3">
    <source>
        <dbReference type="ARBA" id="ARBA00009948"/>
    </source>
</evidence>
<dbReference type="CDD" id="cd01556">
    <property type="entry name" value="EPSP_synthase"/>
    <property type="match status" value="1"/>
</dbReference>
<feature type="domain" description="Enolpyruvate transferase" evidence="10">
    <location>
        <begin position="10"/>
        <end position="417"/>
    </location>
</feature>
<comment type="subcellular location">
    <subcellularLocation>
        <location evidence="9">Cytoplasm</location>
    </subcellularLocation>
</comment>